<dbReference type="InterPro" id="IPR018376">
    <property type="entry name" value="Enoyl-CoA_hyd/isom_CS"/>
</dbReference>
<dbReference type="PANTHER" id="PTHR11941:SF169">
    <property type="entry name" value="(7AS)-7A-METHYL-1,5-DIOXO-2,3,5,6,7,7A-HEXAHYDRO-1H-INDENE-CARBOXYL-COA HYDROLASE"/>
    <property type="match status" value="1"/>
</dbReference>
<gene>
    <name evidence="5" type="ordered locus">Bcep18194_C6741</name>
</gene>
<dbReference type="EC" id="4.2.1.17" evidence="5"/>
<dbReference type="RefSeq" id="WP_011349434.1">
    <property type="nucleotide sequence ID" value="NC_007509.1"/>
</dbReference>
<dbReference type="CDD" id="cd06558">
    <property type="entry name" value="crotonase-like"/>
    <property type="match status" value="1"/>
</dbReference>
<evidence type="ECO:0000313" key="5">
    <source>
        <dbReference type="EMBL" id="ABB05790.1"/>
    </source>
</evidence>
<accession>Q39P26</accession>
<dbReference type="InterPro" id="IPR001753">
    <property type="entry name" value="Enoyl-CoA_hydra/iso"/>
</dbReference>
<keyword evidence="2" id="KW-0443">Lipid metabolism</keyword>
<dbReference type="InterPro" id="IPR029045">
    <property type="entry name" value="ClpP/crotonase-like_dom_sf"/>
</dbReference>
<dbReference type="SUPFAM" id="SSF52096">
    <property type="entry name" value="ClpP/crotonase"/>
    <property type="match status" value="1"/>
</dbReference>
<evidence type="ECO:0000256" key="2">
    <source>
        <dbReference type="ARBA" id="ARBA00023098"/>
    </source>
</evidence>
<dbReference type="Pfam" id="PF00378">
    <property type="entry name" value="ECH_1"/>
    <property type="match status" value="1"/>
</dbReference>
<keyword evidence="3 5" id="KW-0456">Lyase</keyword>
<dbReference type="InterPro" id="IPR014748">
    <property type="entry name" value="Enoyl-CoA_hydra_C"/>
</dbReference>
<dbReference type="EMBL" id="CP000150">
    <property type="protein sequence ID" value="ABB05790.1"/>
    <property type="molecule type" value="Genomic_DNA"/>
</dbReference>
<dbReference type="Gene3D" id="1.10.12.10">
    <property type="entry name" value="Lyase 2-enoyl-coa Hydratase, Chain A, domain 2"/>
    <property type="match status" value="1"/>
</dbReference>
<name>Q39P26_BURL3</name>
<dbReference type="HOGENOM" id="CLU_009834_7_4_4"/>
<dbReference type="GO" id="GO:0006635">
    <property type="term" value="P:fatty acid beta-oxidation"/>
    <property type="evidence" value="ECO:0007669"/>
    <property type="project" value="TreeGrafter"/>
</dbReference>
<dbReference type="AlphaFoldDB" id="Q39P26"/>
<evidence type="ECO:0000256" key="1">
    <source>
        <dbReference type="ARBA" id="ARBA00005254"/>
    </source>
</evidence>
<dbReference type="KEGG" id="bur:Bcep18194_C6741"/>
<dbReference type="PROSITE" id="PS00166">
    <property type="entry name" value="ENOYL_COA_HYDRATASE"/>
    <property type="match status" value="1"/>
</dbReference>
<organism evidence="5 6">
    <name type="scientific">Burkholderia lata (strain ATCC 17760 / DSM 23089 / LMG 22485 / NCIMB 9086 / R18194 / 383)</name>
    <dbReference type="NCBI Taxonomy" id="482957"/>
    <lineage>
        <taxon>Bacteria</taxon>
        <taxon>Pseudomonadati</taxon>
        <taxon>Pseudomonadota</taxon>
        <taxon>Betaproteobacteria</taxon>
        <taxon>Burkholderiales</taxon>
        <taxon>Burkholderiaceae</taxon>
        <taxon>Burkholderia</taxon>
        <taxon>Burkholderia cepacia complex</taxon>
    </lineage>
</organism>
<dbReference type="PATRIC" id="fig|482957.22.peg.7263"/>
<dbReference type="Proteomes" id="UP000002705">
    <property type="component" value="Chromosome 3"/>
</dbReference>
<evidence type="ECO:0000256" key="3">
    <source>
        <dbReference type="ARBA" id="ARBA00023239"/>
    </source>
</evidence>
<dbReference type="GeneID" id="45092163"/>
<evidence type="ECO:0000313" key="6">
    <source>
        <dbReference type="Proteomes" id="UP000002705"/>
    </source>
</evidence>
<dbReference type="Gene3D" id="3.90.226.10">
    <property type="entry name" value="2-enoyl-CoA Hydratase, Chain A, domain 1"/>
    <property type="match status" value="1"/>
</dbReference>
<proteinExistence type="inferred from homology"/>
<dbReference type="GO" id="GO:0004300">
    <property type="term" value="F:enoyl-CoA hydratase activity"/>
    <property type="evidence" value="ECO:0007669"/>
    <property type="project" value="UniProtKB-EC"/>
</dbReference>
<keyword evidence="6" id="KW-1185">Reference proteome</keyword>
<sequence>MNEPLVLTERRGPILIVTINRPQAKNACDAATARAMNDAADLLDADDSLFVGIVTGAGGTFSAGADLRAVARGEAASTPERGGFGIFRRPPSKPVIAAVEGVAVGGGMELCMACDLVVAASDARFGLPEVRHNVLAIGGGLFRTVRRIPYNIAMEFLLTGEMQAADTMQRWGFVNRITEPGAALAGAIELAERMLVNGPTALAATKQAVRASIDWREDDAWTLQMPIANRALESEDRKEGVQAFLEKRKPVWKGR</sequence>
<comment type="similarity">
    <text evidence="1 4">Belongs to the enoyl-CoA hydratase/isomerase family.</text>
</comment>
<evidence type="ECO:0000256" key="4">
    <source>
        <dbReference type="RuleBase" id="RU003707"/>
    </source>
</evidence>
<dbReference type="NCBIfam" id="NF006100">
    <property type="entry name" value="PRK08252.1"/>
    <property type="match status" value="1"/>
</dbReference>
<reference evidence="5" key="1">
    <citation type="submission" date="2009-01" db="EMBL/GenBank/DDBJ databases">
        <title>Complete sequence of chromosome 3 of Burkholderia sp. 383.</title>
        <authorList>
            <consortium name="US DOE Joint Genome Institute"/>
            <person name="Copeland A."/>
            <person name="Lucas S."/>
            <person name="Lapidus A."/>
            <person name="Barry K."/>
            <person name="Detter J.C."/>
            <person name="Glavina T."/>
            <person name="Hammon N."/>
            <person name="Israni S."/>
            <person name="Pitluck S."/>
            <person name="Chain P."/>
            <person name="Malfatti S."/>
            <person name="Shin M."/>
            <person name="Vergez L."/>
            <person name="Schmutz J."/>
            <person name="Larimer F."/>
            <person name="Land M."/>
            <person name="Kyrpides N."/>
            <person name="Lykidis A."/>
            <person name="Richardson P."/>
        </authorList>
    </citation>
    <scope>NUCLEOTIDE SEQUENCE</scope>
    <source>
        <strain evidence="5">383</strain>
    </source>
</reference>
<protein>
    <submittedName>
        <fullName evidence="5">Short chain enoyl-CoA hydratase</fullName>
        <ecNumber evidence="5">4.2.1.17</ecNumber>
    </submittedName>
</protein>
<dbReference type="PANTHER" id="PTHR11941">
    <property type="entry name" value="ENOYL-COA HYDRATASE-RELATED"/>
    <property type="match status" value="1"/>
</dbReference>